<feature type="domain" description="Cortactin-binding protein-2 N-terminal" evidence="4">
    <location>
        <begin position="27"/>
        <end position="231"/>
    </location>
</feature>
<evidence type="ECO:0000313" key="6">
    <source>
        <dbReference type="WBParaSite" id="TREG1_73770.2"/>
    </source>
</evidence>
<dbReference type="Pfam" id="PF09727">
    <property type="entry name" value="CortBP2"/>
    <property type="match status" value="1"/>
</dbReference>
<dbReference type="AlphaFoldDB" id="A0AA85K530"/>
<feature type="compositionally biased region" description="Low complexity" evidence="3">
    <location>
        <begin position="590"/>
        <end position="601"/>
    </location>
</feature>
<feature type="compositionally biased region" description="Polar residues" evidence="3">
    <location>
        <begin position="477"/>
        <end position="491"/>
    </location>
</feature>
<dbReference type="PANTHER" id="PTHR23166:SF5">
    <property type="entry name" value="CTTNBP2 N-TERMINAL-LIKE PROTEIN"/>
    <property type="match status" value="1"/>
</dbReference>
<proteinExistence type="predicted"/>
<keyword evidence="1 2" id="KW-0175">Coiled coil</keyword>
<feature type="compositionally biased region" description="Basic residues" evidence="3">
    <location>
        <begin position="603"/>
        <end position="613"/>
    </location>
</feature>
<reference evidence="6 7" key="2">
    <citation type="submission" date="2023-11" db="UniProtKB">
        <authorList>
            <consortium name="WormBaseParasite"/>
        </authorList>
    </citation>
    <scope>IDENTIFICATION</scope>
</reference>
<evidence type="ECO:0000259" key="4">
    <source>
        <dbReference type="Pfam" id="PF09727"/>
    </source>
</evidence>
<dbReference type="InterPro" id="IPR050719">
    <property type="entry name" value="Cortactin-Actin_Reg"/>
</dbReference>
<evidence type="ECO:0000256" key="2">
    <source>
        <dbReference type="SAM" id="Coils"/>
    </source>
</evidence>
<evidence type="ECO:0000256" key="3">
    <source>
        <dbReference type="SAM" id="MobiDB-lite"/>
    </source>
</evidence>
<feature type="compositionally biased region" description="Polar residues" evidence="3">
    <location>
        <begin position="619"/>
        <end position="631"/>
    </location>
</feature>
<dbReference type="PANTHER" id="PTHR23166">
    <property type="entry name" value="FILAMIN/GPBP-INTERACTING PROTEIN"/>
    <property type="match status" value="1"/>
</dbReference>
<feature type="compositionally biased region" description="Low complexity" evidence="3">
    <location>
        <begin position="351"/>
        <end position="361"/>
    </location>
</feature>
<protein>
    <recommendedName>
        <fullName evidence="4">Cortactin-binding protein-2 N-terminal domain-containing protein</fullName>
    </recommendedName>
</protein>
<dbReference type="WBParaSite" id="TREG1_73770.2">
    <property type="protein sequence ID" value="TREG1_73770.2"/>
    <property type="gene ID" value="TREG1_73770"/>
</dbReference>
<name>A0AA85K530_TRIRE</name>
<evidence type="ECO:0000256" key="1">
    <source>
        <dbReference type="ARBA" id="ARBA00023054"/>
    </source>
</evidence>
<sequence>MANEDDMDEVSCAEMLIRKTAVEDSDRADLFQLFAYLHAELEARDIALAALKVDILSFIFFQADHINAANLRAKYGIIISDKQSNKECEDPFQALQRDSFFVPALGDSESALKPLYDSQLIQLENLISSQRYAQNKMRDQLVLMEKRYIKACEELEDERRKHERDAAQGDDVLVMLEKERERLKSEVEYEKLQNKKLTRDVKRAVLGWREQHILCNRQKLTAASLIKERKRLCSQLANEQKRVAELERALQNNDLIIKLDSYDNKAGETAVSGENKLCCDRQCELLRKKLVEETENRKKIESNFERLKADYQKLISQFNTKDTTCTRPREDSIGISVSLVNGPFVSTENQSSLESVSSGPSLKFKPNPPQRRSSDYSTPTSPNVTQTDSSPISSTLAIVEQSPSSSRSLPGHTIEKSGSQLCVVSPTTTSSPPSRSSTPSPPPPPPPMQLHYPYPGMQGHLNHNPRNHSGPPPFLPCTNSNRPVPNSASHTPIVQTCKSRNLISHQSSPPYQPSYPSSPNHSVVVSGRAINNSMHSAHGGPSRKPTAVNAHYAYFHHHSPHSSPRPVSPFTQTQSKPPASVQFSQHSGLTSNTSHSSATTHRFPAHSSHRSHASHVNPIPSNTRPRNPIHNNQAGLSVAVSVMGGGHVCVNGK</sequence>
<dbReference type="Proteomes" id="UP000050795">
    <property type="component" value="Unassembled WGS sequence"/>
</dbReference>
<accession>A0AA85K530</accession>
<dbReference type="WBParaSite" id="TREG1_73770.4">
    <property type="protein sequence ID" value="TREG1_73770.4"/>
    <property type="gene ID" value="TREG1_73770"/>
</dbReference>
<evidence type="ECO:0000313" key="7">
    <source>
        <dbReference type="WBParaSite" id="TREG1_73770.4"/>
    </source>
</evidence>
<feature type="coiled-coil region" evidence="2">
    <location>
        <begin position="283"/>
        <end position="317"/>
    </location>
</feature>
<feature type="region of interest" description="Disordered" evidence="3">
    <location>
        <begin position="556"/>
        <end position="631"/>
    </location>
</feature>
<keyword evidence="5" id="KW-1185">Reference proteome</keyword>
<feature type="compositionally biased region" description="Polar residues" evidence="3">
    <location>
        <begin position="375"/>
        <end position="408"/>
    </location>
</feature>
<feature type="compositionally biased region" description="Pro residues" evidence="3">
    <location>
        <begin position="439"/>
        <end position="448"/>
    </location>
</feature>
<feature type="region of interest" description="Disordered" evidence="3">
    <location>
        <begin position="350"/>
        <end position="491"/>
    </location>
</feature>
<feature type="coiled-coil region" evidence="2">
    <location>
        <begin position="145"/>
        <end position="256"/>
    </location>
</feature>
<feature type="compositionally biased region" description="Low complexity" evidence="3">
    <location>
        <begin position="425"/>
        <end position="438"/>
    </location>
</feature>
<reference evidence="5" key="1">
    <citation type="submission" date="2022-06" db="EMBL/GenBank/DDBJ databases">
        <authorList>
            <person name="Berger JAMES D."/>
            <person name="Berger JAMES D."/>
        </authorList>
    </citation>
    <scope>NUCLEOTIDE SEQUENCE [LARGE SCALE GENOMIC DNA]</scope>
</reference>
<feature type="compositionally biased region" description="Polar residues" evidence="3">
    <location>
        <begin position="570"/>
        <end position="589"/>
    </location>
</feature>
<organism evidence="5 6">
    <name type="scientific">Trichobilharzia regenti</name>
    <name type="common">Nasal bird schistosome</name>
    <dbReference type="NCBI Taxonomy" id="157069"/>
    <lineage>
        <taxon>Eukaryota</taxon>
        <taxon>Metazoa</taxon>
        <taxon>Spiralia</taxon>
        <taxon>Lophotrochozoa</taxon>
        <taxon>Platyhelminthes</taxon>
        <taxon>Trematoda</taxon>
        <taxon>Digenea</taxon>
        <taxon>Strigeidida</taxon>
        <taxon>Schistosomatoidea</taxon>
        <taxon>Schistosomatidae</taxon>
        <taxon>Trichobilharzia</taxon>
    </lineage>
</organism>
<dbReference type="InterPro" id="IPR019131">
    <property type="entry name" value="Cortactin-binding_p2_N"/>
</dbReference>
<evidence type="ECO:0000313" key="5">
    <source>
        <dbReference type="Proteomes" id="UP000050795"/>
    </source>
</evidence>